<proteinExistence type="predicted"/>
<sequence>MTENLSAIDSQIDFTALRERFKLLRDEVSTECKVCGNPTGSALKQTCSAACRQALYRARLKVKQQQTLEAA</sequence>
<protein>
    <submittedName>
        <fullName evidence="1">DUF2116 family Zn-ribbon domain-containing protein</fullName>
    </submittedName>
</protein>
<evidence type="ECO:0000313" key="1">
    <source>
        <dbReference type="EMBL" id="MDH0141135.1"/>
    </source>
</evidence>
<name>A0AB73HU73_AQUAC</name>
<dbReference type="EMBL" id="JAODZF010000001">
    <property type="protein sequence ID" value="MDH0141135.1"/>
    <property type="molecule type" value="Genomic_DNA"/>
</dbReference>
<dbReference type="RefSeq" id="WP_279999537.1">
    <property type="nucleotide sequence ID" value="NZ_JAODZF010000001.1"/>
</dbReference>
<comment type="caution">
    <text evidence="1">The sequence shown here is derived from an EMBL/GenBank/DDBJ whole genome shotgun (WGS) entry which is preliminary data.</text>
</comment>
<dbReference type="Proteomes" id="UP001158058">
    <property type="component" value="Unassembled WGS sequence"/>
</dbReference>
<reference evidence="1" key="1">
    <citation type="submission" date="2022-09" db="EMBL/GenBank/DDBJ databases">
        <title>Intensive care unit water sources are persistently colonized with multi-drug resistant bacteria and are the site of extensive horizontal gene transfer of antibiotic resistance genes.</title>
        <authorList>
            <person name="Diorio-Toth L."/>
        </authorList>
    </citation>
    <scope>NUCLEOTIDE SEQUENCE</scope>
    <source>
        <strain evidence="1">GD04146</strain>
    </source>
</reference>
<gene>
    <name evidence="1" type="ORF">N7380_02295</name>
</gene>
<accession>A0AB73HU73</accession>
<dbReference type="AlphaFoldDB" id="A0AB73HU73"/>
<evidence type="ECO:0000313" key="2">
    <source>
        <dbReference type="Proteomes" id="UP001158058"/>
    </source>
</evidence>
<organism evidence="1 2">
    <name type="scientific">Aquipseudomonas alcaligenes</name>
    <name type="common">Pseudomonas alcaligenes</name>
    <dbReference type="NCBI Taxonomy" id="43263"/>
    <lineage>
        <taxon>Bacteria</taxon>
        <taxon>Pseudomonadati</taxon>
        <taxon>Pseudomonadota</taxon>
        <taxon>Gammaproteobacteria</taxon>
        <taxon>Pseudomonadales</taxon>
        <taxon>Pseudomonadaceae</taxon>
        <taxon>Aquipseudomonas</taxon>
    </lineage>
</organism>